<dbReference type="Proteomes" id="UP000663832">
    <property type="component" value="Unassembled WGS sequence"/>
</dbReference>
<evidence type="ECO:0000313" key="2">
    <source>
        <dbReference type="EMBL" id="CAF1179112.1"/>
    </source>
</evidence>
<reference evidence="1" key="1">
    <citation type="submission" date="2021-02" db="EMBL/GenBank/DDBJ databases">
        <authorList>
            <person name="Nowell W R."/>
        </authorList>
    </citation>
    <scope>NUCLEOTIDE SEQUENCE</scope>
</reference>
<protein>
    <recommendedName>
        <fullName evidence="5">F-box domain-containing protein</fullName>
    </recommendedName>
</protein>
<evidence type="ECO:0000313" key="3">
    <source>
        <dbReference type="Proteomes" id="UP000663832"/>
    </source>
</evidence>
<dbReference type="AlphaFoldDB" id="A0A814JZM6"/>
<proteinExistence type="predicted"/>
<keyword evidence="3" id="KW-1185">Reference proteome</keyword>
<comment type="caution">
    <text evidence="1">The sequence shown here is derived from an EMBL/GenBank/DDBJ whole genome shotgun (WGS) entry which is preliminary data.</text>
</comment>
<dbReference type="Proteomes" id="UP000663877">
    <property type="component" value="Unassembled WGS sequence"/>
</dbReference>
<dbReference type="Gene3D" id="3.80.10.10">
    <property type="entry name" value="Ribonuclease Inhibitor"/>
    <property type="match status" value="1"/>
</dbReference>
<sequence>MNFEQLVNDVLLDFFEYLPSVELLRSFSHLNYRFNSLLISHFRTHGLNMQSISKDNFDIICREHLPFIAPYLNGLRLSDDDDTPNQINNLFSYSFSLNRFIQLKSLTLYHISSNEMLKQIVVQFNCDSHLINFNIINCHVTCDRKILRDILNCIWNLPKLMFCHLDMHLSSRGNFCLPSIRSKSIESLWIKYMMFDSDALIRLFRCTPNLRFLTTRVDKLPNNTQFPSILSSISSINLIVDHLTNGSVNLLQQMPNLTSLTLQLGKPYMNGHQWKQFILDYLPKLMTFRFSMLFSLNNEEEINEFIDTYRTPFWLIDHQWFIRCHWGSDFRKILIYMYTLPYCFSFFSFIQNSTNVFTISTCPNKEDYCTYNRVNTLLPYCLPSNDSFLYHIRFNNIRHLELAFPVSDRFLTAFPHFDQLISLIISSDSDVDVDVDIVRSQLQMLINRAPRLYMLTINNWDSSMIQHLPNYLTSNSIRRLNLLSGHYLKRNFCFNTEQCTTFLRSSLAKQCHVLQIIIDDRSNIERLINGMNNLQALKVIIQSDQEDNYFPSEEDLVRWMSSEFSQTFTENLTGTETIRLWVH</sequence>
<dbReference type="EMBL" id="CAJNOI010000092">
    <property type="protein sequence ID" value="CAF1044193.1"/>
    <property type="molecule type" value="Genomic_DNA"/>
</dbReference>
<dbReference type="EMBL" id="CAJNOM010000173">
    <property type="protein sequence ID" value="CAF1179112.1"/>
    <property type="molecule type" value="Genomic_DNA"/>
</dbReference>
<gene>
    <name evidence="1" type="ORF">BJG266_LOCUS18243</name>
    <name evidence="2" type="ORF">QVE165_LOCUS24576</name>
</gene>
<evidence type="ECO:0000313" key="1">
    <source>
        <dbReference type="EMBL" id="CAF1044193.1"/>
    </source>
</evidence>
<evidence type="ECO:0008006" key="5">
    <source>
        <dbReference type="Google" id="ProtNLM"/>
    </source>
</evidence>
<organism evidence="1 4">
    <name type="scientific">Adineta steineri</name>
    <dbReference type="NCBI Taxonomy" id="433720"/>
    <lineage>
        <taxon>Eukaryota</taxon>
        <taxon>Metazoa</taxon>
        <taxon>Spiralia</taxon>
        <taxon>Gnathifera</taxon>
        <taxon>Rotifera</taxon>
        <taxon>Eurotatoria</taxon>
        <taxon>Bdelloidea</taxon>
        <taxon>Adinetida</taxon>
        <taxon>Adinetidae</taxon>
        <taxon>Adineta</taxon>
    </lineage>
</organism>
<dbReference type="InterPro" id="IPR032675">
    <property type="entry name" value="LRR_dom_sf"/>
</dbReference>
<evidence type="ECO:0000313" key="4">
    <source>
        <dbReference type="Proteomes" id="UP000663877"/>
    </source>
</evidence>
<dbReference type="OrthoDB" id="10038634at2759"/>
<name>A0A814JZM6_9BILA</name>
<accession>A0A814JZM6</accession>